<dbReference type="AlphaFoldDB" id="A0A4Y6PVS8"/>
<organism evidence="2 3">
    <name type="scientific">Persicimonas caeni</name>
    <dbReference type="NCBI Taxonomy" id="2292766"/>
    <lineage>
        <taxon>Bacteria</taxon>
        <taxon>Deltaproteobacteria</taxon>
        <taxon>Bradymonadales</taxon>
        <taxon>Bradymonadaceae</taxon>
        <taxon>Persicimonas</taxon>
    </lineage>
</organism>
<feature type="region of interest" description="Disordered" evidence="1">
    <location>
        <begin position="233"/>
        <end position="258"/>
    </location>
</feature>
<dbReference type="RefSeq" id="WP_141198315.1">
    <property type="nucleotide sequence ID" value="NZ_CP041186.1"/>
</dbReference>
<evidence type="ECO:0000256" key="1">
    <source>
        <dbReference type="SAM" id="MobiDB-lite"/>
    </source>
</evidence>
<dbReference type="OrthoDB" id="5500067at2"/>
<accession>A0A5B8YAE5</accession>
<accession>A0A4Y6PVS8</accession>
<dbReference type="Proteomes" id="UP000315995">
    <property type="component" value="Chromosome"/>
</dbReference>
<gene>
    <name evidence="2" type="ORF">FIV42_14110</name>
</gene>
<evidence type="ECO:0000313" key="3">
    <source>
        <dbReference type="Proteomes" id="UP000315995"/>
    </source>
</evidence>
<name>A0A4Y6PVS8_PERCE</name>
<reference evidence="2 3" key="1">
    <citation type="submission" date="2019-06" db="EMBL/GenBank/DDBJ databases">
        <title>Persicimonas caeni gen. nov., sp. nov., a predatory bacterium isolated from solar saltern.</title>
        <authorList>
            <person name="Wang S."/>
        </authorList>
    </citation>
    <scope>NUCLEOTIDE SEQUENCE [LARGE SCALE GENOMIC DNA]</scope>
    <source>
        <strain evidence="2 3">YN101</strain>
    </source>
</reference>
<feature type="compositionally biased region" description="Basic and acidic residues" evidence="1">
    <location>
        <begin position="233"/>
        <end position="244"/>
    </location>
</feature>
<keyword evidence="3" id="KW-1185">Reference proteome</keyword>
<protein>
    <submittedName>
        <fullName evidence="2">Uncharacterized protein</fullName>
    </submittedName>
</protein>
<dbReference type="EMBL" id="CP041186">
    <property type="protein sequence ID" value="QDG51835.1"/>
    <property type="molecule type" value="Genomic_DNA"/>
</dbReference>
<sequence>MEASLASYFDLYQFTTGRRLFALRAIEAIAAQLGYDDIADSARAAIDFNEGVRELEGEWQTTKSTTEGVRVEADRLDEVIDRTVGGFHSRLKSDIQSFPADHPLGKTARELKRKIFPEGARPIITEAFEDELSSLQAMNAKLDAMRATHVEPLGAGAIADRLVGLTDEFAQALEAPQSRPVAFSEVRAARLQGQERMLRVAAKILGKFNGENPGDAEARQKLMTPIVDQNERIADYYRRQRPVPDIDPDSGEDVPTDD</sequence>
<proteinExistence type="predicted"/>
<evidence type="ECO:0000313" key="2">
    <source>
        <dbReference type="EMBL" id="QDG51835.1"/>
    </source>
</evidence>
<feature type="compositionally biased region" description="Acidic residues" evidence="1">
    <location>
        <begin position="246"/>
        <end position="258"/>
    </location>
</feature>